<feature type="region of interest" description="Disordered" evidence="1">
    <location>
        <begin position="208"/>
        <end position="266"/>
    </location>
</feature>
<feature type="region of interest" description="Disordered" evidence="1">
    <location>
        <begin position="1"/>
        <end position="121"/>
    </location>
</feature>
<sequence length="410" mass="46113">MFKQYFGKESPYAPLFHNTEAPETPEGNLNFSFQGYRSPEGMSDGSSSPSPTPAKPAAPKASSTNEEIGFFTTSSKPSLKAEMDTQQSSKSRKPKRRDPKMRYSFILSEAESPKANQPGLQSSMTIINSSRTVIGAVEEQNKAPIATKGSILSTEQSFYAQELGPREVPGNIGHTIPHERRSYSRPRESIYFDAVENQSSQKVLASIKEDREQGDYSETESPLQSNIPKRRKVDSIPAIGEPEPELKDASFQAEEPPVTDDDDDIEEDDPILVFRPLLRSNKNHLLPCTSATTSQTNHYRQRALTLMRYKESGSIYTALMDRLENMIVAEEQSAMHEHRHAMNACQLAKRLREFLKGIKVGRIMTGEEQELVEHEMEWAEWLVGITRAGVLHVRDVVQGCKCETSWAWEN</sequence>
<evidence type="ECO:0000313" key="2">
    <source>
        <dbReference type="EMBL" id="KAF2726835.1"/>
    </source>
</evidence>
<evidence type="ECO:0000256" key="1">
    <source>
        <dbReference type="SAM" id="MobiDB-lite"/>
    </source>
</evidence>
<organism evidence="2 3">
    <name type="scientific">Polyplosphaeria fusca</name>
    <dbReference type="NCBI Taxonomy" id="682080"/>
    <lineage>
        <taxon>Eukaryota</taxon>
        <taxon>Fungi</taxon>
        <taxon>Dikarya</taxon>
        <taxon>Ascomycota</taxon>
        <taxon>Pezizomycotina</taxon>
        <taxon>Dothideomycetes</taxon>
        <taxon>Pleosporomycetidae</taxon>
        <taxon>Pleosporales</taxon>
        <taxon>Tetraplosphaeriaceae</taxon>
        <taxon>Polyplosphaeria</taxon>
    </lineage>
</organism>
<gene>
    <name evidence="2" type="ORF">EJ04DRAFT_557751</name>
</gene>
<keyword evidence="3" id="KW-1185">Reference proteome</keyword>
<dbReference type="EMBL" id="ML996384">
    <property type="protein sequence ID" value="KAF2726835.1"/>
    <property type="molecule type" value="Genomic_DNA"/>
</dbReference>
<proteinExistence type="predicted"/>
<name>A0A9P4QJF9_9PLEO</name>
<feature type="compositionally biased region" description="Basic and acidic residues" evidence="1">
    <location>
        <begin position="176"/>
        <end position="185"/>
    </location>
</feature>
<comment type="caution">
    <text evidence="2">The sequence shown here is derived from an EMBL/GenBank/DDBJ whole genome shotgun (WGS) entry which is preliminary data.</text>
</comment>
<dbReference type="OrthoDB" id="3753493at2759"/>
<accession>A0A9P4QJF9</accession>
<dbReference type="AlphaFoldDB" id="A0A9P4QJF9"/>
<reference evidence="2" key="1">
    <citation type="journal article" date="2020" name="Stud. Mycol.">
        <title>101 Dothideomycetes genomes: a test case for predicting lifestyles and emergence of pathogens.</title>
        <authorList>
            <person name="Haridas S."/>
            <person name="Albert R."/>
            <person name="Binder M."/>
            <person name="Bloem J."/>
            <person name="Labutti K."/>
            <person name="Salamov A."/>
            <person name="Andreopoulos B."/>
            <person name="Baker S."/>
            <person name="Barry K."/>
            <person name="Bills G."/>
            <person name="Bluhm B."/>
            <person name="Cannon C."/>
            <person name="Castanera R."/>
            <person name="Culley D."/>
            <person name="Daum C."/>
            <person name="Ezra D."/>
            <person name="Gonzalez J."/>
            <person name="Henrissat B."/>
            <person name="Kuo A."/>
            <person name="Liang C."/>
            <person name="Lipzen A."/>
            <person name="Lutzoni F."/>
            <person name="Magnuson J."/>
            <person name="Mondo S."/>
            <person name="Nolan M."/>
            <person name="Ohm R."/>
            <person name="Pangilinan J."/>
            <person name="Park H.-J."/>
            <person name="Ramirez L."/>
            <person name="Alfaro M."/>
            <person name="Sun H."/>
            <person name="Tritt A."/>
            <person name="Yoshinaga Y."/>
            <person name="Zwiers L.-H."/>
            <person name="Turgeon B."/>
            <person name="Goodwin S."/>
            <person name="Spatafora J."/>
            <person name="Crous P."/>
            <person name="Grigoriev I."/>
        </authorList>
    </citation>
    <scope>NUCLEOTIDE SEQUENCE</scope>
    <source>
        <strain evidence="2">CBS 125425</strain>
    </source>
</reference>
<feature type="region of interest" description="Disordered" evidence="1">
    <location>
        <begin position="165"/>
        <end position="185"/>
    </location>
</feature>
<feature type="compositionally biased region" description="Basic residues" evidence="1">
    <location>
        <begin position="90"/>
        <end position="99"/>
    </location>
</feature>
<dbReference type="Proteomes" id="UP000799444">
    <property type="component" value="Unassembled WGS sequence"/>
</dbReference>
<protein>
    <submittedName>
        <fullName evidence="2">Uncharacterized protein</fullName>
    </submittedName>
</protein>
<evidence type="ECO:0000313" key="3">
    <source>
        <dbReference type="Proteomes" id="UP000799444"/>
    </source>
</evidence>
<feature type="compositionally biased region" description="Acidic residues" evidence="1">
    <location>
        <begin position="257"/>
        <end position="266"/>
    </location>
</feature>